<feature type="signal peptide" evidence="1">
    <location>
        <begin position="1"/>
        <end position="18"/>
    </location>
</feature>
<dbReference type="InterPro" id="IPR057233">
    <property type="entry name" value="DUF7911"/>
</dbReference>
<sequence length="261" mass="31092">MGFLLSYSILLCIPFVFSLYNNIIKNTLYIYNNELTNNANRFLKNIKDDFIVYGVTQDCKIFFVERNNINLFNKLKIDFMNTYCYPNQIKLHLQQGIHQLSFILFIRQTHNRICLLNIEMPHLDVIKMVHNKNFSYSLYSSLPYATCSHLKHQSFILNPNLSFMDTTFSDIVYFVNEKSAGNIWDVQQFQLIMRNDMINLIDLEKKLFLEESHHFLQAKHYIFHLDLNNSLLYSMNRHVKNLLSECAFDLLFRQVLKEISE</sequence>
<name>A0A0N4UC63_DRAME</name>
<keyword evidence="1" id="KW-0732">Signal</keyword>
<protein>
    <submittedName>
        <fullName evidence="5">Exported protein</fullName>
    </submittedName>
</protein>
<dbReference type="EMBL" id="UYYG01001171">
    <property type="protein sequence ID" value="VDN58752.1"/>
    <property type="molecule type" value="Genomic_DNA"/>
</dbReference>
<dbReference type="Proteomes" id="UP000274756">
    <property type="component" value="Unassembled WGS sequence"/>
</dbReference>
<reference evidence="5" key="1">
    <citation type="submission" date="2017-02" db="UniProtKB">
        <authorList>
            <consortium name="WormBaseParasite"/>
        </authorList>
    </citation>
    <scope>IDENTIFICATION</scope>
</reference>
<organism evidence="3 5">
    <name type="scientific">Dracunculus medinensis</name>
    <name type="common">Guinea worm</name>
    <dbReference type="NCBI Taxonomy" id="318479"/>
    <lineage>
        <taxon>Eukaryota</taxon>
        <taxon>Metazoa</taxon>
        <taxon>Ecdysozoa</taxon>
        <taxon>Nematoda</taxon>
        <taxon>Chromadorea</taxon>
        <taxon>Rhabditida</taxon>
        <taxon>Spirurina</taxon>
        <taxon>Dracunculoidea</taxon>
        <taxon>Dracunculidae</taxon>
        <taxon>Dracunculus</taxon>
    </lineage>
</organism>
<dbReference type="OrthoDB" id="5873999at2759"/>
<proteinExistence type="predicted"/>
<keyword evidence="4" id="KW-1185">Reference proteome</keyword>
<reference evidence="2 4" key="2">
    <citation type="submission" date="2018-11" db="EMBL/GenBank/DDBJ databases">
        <authorList>
            <consortium name="Pathogen Informatics"/>
        </authorList>
    </citation>
    <scope>NUCLEOTIDE SEQUENCE [LARGE SCALE GENOMIC DNA]</scope>
</reference>
<dbReference type="WBParaSite" id="DME_0000484201-mRNA-1">
    <property type="protein sequence ID" value="DME_0000484201-mRNA-1"/>
    <property type="gene ID" value="DME_0000484201"/>
</dbReference>
<dbReference type="AlphaFoldDB" id="A0A0N4UC63"/>
<accession>A0A0N4UC63</accession>
<evidence type="ECO:0000313" key="5">
    <source>
        <dbReference type="WBParaSite" id="DME_0000484201-mRNA-1"/>
    </source>
</evidence>
<evidence type="ECO:0000256" key="1">
    <source>
        <dbReference type="SAM" id="SignalP"/>
    </source>
</evidence>
<dbReference type="Proteomes" id="UP000038040">
    <property type="component" value="Unplaced"/>
</dbReference>
<evidence type="ECO:0000313" key="4">
    <source>
        <dbReference type="Proteomes" id="UP000274756"/>
    </source>
</evidence>
<gene>
    <name evidence="2" type="ORF">DME_LOCUS8725</name>
</gene>
<evidence type="ECO:0000313" key="2">
    <source>
        <dbReference type="EMBL" id="VDN58752.1"/>
    </source>
</evidence>
<feature type="chain" id="PRO_5041079478" evidence="1">
    <location>
        <begin position="19"/>
        <end position="261"/>
    </location>
</feature>
<dbReference type="Pfam" id="PF25492">
    <property type="entry name" value="DUF7911"/>
    <property type="match status" value="1"/>
</dbReference>
<evidence type="ECO:0000313" key="3">
    <source>
        <dbReference type="Proteomes" id="UP000038040"/>
    </source>
</evidence>